<evidence type="ECO:0000256" key="1">
    <source>
        <dbReference type="ARBA" id="ARBA00004141"/>
    </source>
</evidence>
<evidence type="ECO:0000256" key="5">
    <source>
        <dbReference type="ARBA" id="ARBA00023136"/>
    </source>
</evidence>
<dbReference type="InterPro" id="IPR018499">
    <property type="entry name" value="Tetraspanin/Peripherin"/>
</dbReference>
<keyword evidence="3 6" id="KW-0812">Transmembrane</keyword>
<evidence type="ECO:0000256" key="6">
    <source>
        <dbReference type="RuleBase" id="RU361218"/>
    </source>
</evidence>
<evidence type="ECO:0000256" key="4">
    <source>
        <dbReference type="ARBA" id="ARBA00022989"/>
    </source>
</evidence>
<accession>A0A7J7K1P8</accession>
<dbReference type="InterPro" id="IPR018503">
    <property type="entry name" value="Tetraspanin_CS"/>
</dbReference>
<evidence type="ECO:0000313" key="7">
    <source>
        <dbReference type="EMBL" id="KAF6032103.1"/>
    </source>
</evidence>
<keyword evidence="4 6" id="KW-1133">Transmembrane helix</keyword>
<name>A0A7J7K1P8_BUGNE</name>
<comment type="subcellular location">
    <subcellularLocation>
        <location evidence="1 6">Membrane</location>
        <topology evidence="1 6">Multi-pass membrane protein</topology>
    </subcellularLocation>
</comment>
<dbReference type="PIRSF" id="PIRSF002419">
    <property type="entry name" value="Tetraspanin"/>
    <property type="match status" value="1"/>
</dbReference>
<keyword evidence="5 6" id="KW-0472">Membrane</keyword>
<dbReference type="Pfam" id="PF00335">
    <property type="entry name" value="Tetraspanin"/>
    <property type="match status" value="1"/>
</dbReference>
<protein>
    <recommendedName>
        <fullName evidence="6">Tetraspanin</fullName>
    </recommendedName>
</protein>
<gene>
    <name evidence="7" type="ORF">EB796_009603</name>
</gene>
<reference evidence="7" key="1">
    <citation type="submission" date="2020-06" db="EMBL/GenBank/DDBJ databases">
        <title>Draft genome of Bugula neritina, a colonial animal packing powerful symbionts and potential medicines.</title>
        <authorList>
            <person name="Rayko M."/>
        </authorList>
    </citation>
    <scope>NUCLEOTIDE SEQUENCE [LARGE SCALE GENOMIC DNA]</scope>
    <source>
        <strain evidence="7">Kwan_BN1</strain>
    </source>
</reference>
<dbReference type="InterPro" id="IPR008952">
    <property type="entry name" value="Tetraspanin_EC2_sf"/>
</dbReference>
<dbReference type="InterPro" id="IPR000301">
    <property type="entry name" value="Tetraspanin_animals"/>
</dbReference>
<sequence>MGCGTGCIKVILITLNMLFWIFGLGLLGIGVWLKVDLEVTNLAEVMNIGLDEDVIDIASWILIGAGIFAFIVGFMGCCGAIKESPCLLGFYMVCLVLIFGAELGIAVFVGINFNAIKTDLADATKSWLKSDYDGGSSAASKGFNYLQLEFCCCGVDNNLDYKGSKYLAEDTEIKEGYYMSLACCKPAPGQNANTGDKTITPQDRDQCEREVRTLNGTQRDALADVEDQCDYAFRSWGCKDSLVEWGQSYLPIMIGVGAGVAFMQVFVFIITVCLCRSVRREKNGDK</sequence>
<proteinExistence type="inferred from homology"/>
<dbReference type="OrthoDB" id="10033535at2759"/>
<dbReference type="PANTHER" id="PTHR19282">
    <property type="entry name" value="TETRASPANIN"/>
    <property type="match status" value="1"/>
</dbReference>
<dbReference type="AlphaFoldDB" id="A0A7J7K1P8"/>
<comment type="caution">
    <text evidence="7">The sequence shown here is derived from an EMBL/GenBank/DDBJ whole genome shotgun (WGS) entry which is preliminary data.</text>
</comment>
<dbReference type="SUPFAM" id="SSF48652">
    <property type="entry name" value="Tetraspanin"/>
    <property type="match status" value="1"/>
</dbReference>
<dbReference type="Proteomes" id="UP000593567">
    <property type="component" value="Unassembled WGS sequence"/>
</dbReference>
<comment type="similarity">
    <text evidence="2 6">Belongs to the tetraspanin (TM4SF) family.</text>
</comment>
<feature type="transmembrane region" description="Helical" evidence="6">
    <location>
        <begin position="57"/>
        <end position="81"/>
    </location>
</feature>
<dbReference type="PANTHER" id="PTHR19282:SF544">
    <property type="entry name" value="TETRASPANIN"/>
    <property type="match status" value="1"/>
</dbReference>
<keyword evidence="8" id="KW-1185">Reference proteome</keyword>
<feature type="transmembrane region" description="Helical" evidence="6">
    <location>
        <begin position="249"/>
        <end position="274"/>
    </location>
</feature>
<dbReference type="GO" id="GO:0005886">
    <property type="term" value="C:plasma membrane"/>
    <property type="evidence" value="ECO:0007669"/>
    <property type="project" value="TreeGrafter"/>
</dbReference>
<dbReference type="EMBL" id="VXIV02001535">
    <property type="protein sequence ID" value="KAF6032103.1"/>
    <property type="molecule type" value="Genomic_DNA"/>
</dbReference>
<evidence type="ECO:0000313" key="8">
    <source>
        <dbReference type="Proteomes" id="UP000593567"/>
    </source>
</evidence>
<evidence type="ECO:0000256" key="3">
    <source>
        <dbReference type="ARBA" id="ARBA00022692"/>
    </source>
</evidence>
<feature type="transmembrane region" description="Helical" evidence="6">
    <location>
        <begin position="12"/>
        <end position="33"/>
    </location>
</feature>
<feature type="transmembrane region" description="Helical" evidence="6">
    <location>
        <begin position="88"/>
        <end position="111"/>
    </location>
</feature>
<evidence type="ECO:0000256" key="2">
    <source>
        <dbReference type="ARBA" id="ARBA00006840"/>
    </source>
</evidence>
<organism evidence="7 8">
    <name type="scientific">Bugula neritina</name>
    <name type="common">Brown bryozoan</name>
    <name type="synonym">Sertularia neritina</name>
    <dbReference type="NCBI Taxonomy" id="10212"/>
    <lineage>
        <taxon>Eukaryota</taxon>
        <taxon>Metazoa</taxon>
        <taxon>Spiralia</taxon>
        <taxon>Lophotrochozoa</taxon>
        <taxon>Bryozoa</taxon>
        <taxon>Gymnolaemata</taxon>
        <taxon>Cheilostomatida</taxon>
        <taxon>Flustrina</taxon>
        <taxon>Buguloidea</taxon>
        <taxon>Bugulidae</taxon>
        <taxon>Bugula</taxon>
    </lineage>
</organism>
<dbReference type="PRINTS" id="PR00259">
    <property type="entry name" value="TMFOUR"/>
</dbReference>
<dbReference type="PROSITE" id="PS00421">
    <property type="entry name" value="TM4_1"/>
    <property type="match status" value="1"/>
</dbReference>